<keyword evidence="2" id="KW-1185">Reference proteome</keyword>
<dbReference type="Proteomes" id="UP001328107">
    <property type="component" value="Unassembled WGS sequence"/>
</dbReference>
<sequence>CHNYEIEAKFVYECDGCGQLVKRHSKSLDTTKKCCGRCHGRFHLRETETNGKKREANAFALYVKDNYGEEKKSGRSHKEIMQLLSARFKLSKEERREEGEERDVKRLDLDMSVMSIHDE</sequence>
<evidence type="ECO:0000313" key="2">
    <source>
        <dbReference type="Proteomes" id="UP001328107"/>
    </source>
</evidence>
<name>A0AAN4ZMT0_9BILA</name>
<dbReference type="EMBL" id="BTRK01000003">
    <property type="protein sequence ID" value="GMR44123.1"/>
    <property type="molecule type" value="Genomic_DNA"/>
</dbReference>
<dbReference type="PANTHER" id="PTHR23099:SF0">
    <property type="entry name" value="GERM CELL NUCLEAR ACIDIC PROTEIN"/>
    <property type="match status" value="1"/>
</dbReference>
<gene>
    <name evidence="1" type="ORF">PMAYCL1PPCAC_14318</name>
</gene>
<dbReference type="PANTHER" id="PTHR23099">
    <property type="entry name" value="TRANSCRIPTIONAL REGULATOR"/>
    <property type="match status" value="1"/>
</dbReference>
<proteinExistence type="predicted"/>
<feature type="non-terminal residue" evidence="1">
    <location>
        <position position="1"/>
    </location>
</feature>
<protein>
    <submittedName>
        <fullName evidence="1">Uncharacterized protein</fullName>
    </submittedName>
</protein>
<reference evidence="2" key="1">
    <citation type="submission" date="2022-10" db="EMBL/GenBank/DDBJ databases">
        <title>Genome assembly of Pristionchus species.</title>
        <authorList>
            <person name="Yoshida K."/>
            <person name="Sommer R.J."/>
        </authorList>
    </citation>
    <scope>NUCLEOTIDE SEQUENCE [LARGE SCALE GENOMIC DNA]</scope>
    <source>
        <strain evidence="2">RS5460</strain>
    </source>
</reference>
<dbReference type="InterPro" id="IPR036910">
    <property type="entry name" value="HMG_box_dom_sf"/>
</dbReference>
<accession>A0AAN4ZMT0</accession>
<dbReference type="AlphaFoldDB" id="A0AAN4ZMT0"/>
<evidence type="ECO:0000313" key="1">
    <source>
        <dbReference type="EMBL" id="GMR44123.1"/>
    </source>
</evidence>
<dbReference type="SUPFAM" id="SSF47095">
    <property type="entry name" value="HMG-box"/>
    <property type="match status" value="1"/>
</dbReference>
<comment type="caution">
    <text evidence="1">The sequence shown here is derived from an EMBL/GenBank/DDBJ whole genome shotgun (WGS) entry which is preliminary data.</text>
</comment>
<dbReference type="GO" id="GO:0005634">
    <property type="term" value="C:nucleus"/>
    <property type="evidence" value="ECO:0007669"/>
    <property type="project" value="TreeGrafter"/>
</dbReference>
<organism evidence="1 2">
    <name type="scientific">Pristionchus mayeri</name>
    <dbReference type="NCBI Taxonomy" id="1317129"/>
    <lineage>
        <taxon>Eukaryota</taxon>
        <taxon>Metazoa</taxon>
        <taxon>Ecdysozoa</taxon>
        <taxon>Nematoda</taxon>
        <taxon>Chromadorea</taxon>
        <taxon>Rhabditida</taxon>
        <taxon>Rhabditina</taxon>
        <taxon>Diplogasteromorpha</taxon>
        <taxon>Diplogasteroidea</taxon>
        <taxon>Neodiplogasteridae</taxon>
        <taxon>Pristionchus</taxon>
    </lineage>
</organism>
<dbReference type="Gene3D" id="1.10.30.10">
    <property type="entry name" value="High mobility group box domain"/>
    <property type="match status" value="1"/>
</dbReference>